<feature type="compositionally biased region" description="Basic and acidic residues" evidence="5">
    <location>
        <begin position="16"/>
        <end position="30"/>
    </location>
</feature>
<sequence length="560" mass="59036">MHPVDTDSSSSPAIKGRGDLDTAQDHRNDGEMQLSEKSVGDQAPEEQYPGKKVVIPIVLSVCLASFLASLDRTIIGVAVPAISNEFNSFADISWYESGYLLTFAALQLPMGKIYTFFRTKWVFIATILIFEIGSTISAAAPTSTAFIVDRTISGVGGAGLTAGSQVVFVDLLPLAKRPKYQGFLGATFGVASIAGPLLGGVFASKASWRWCFWINLPIGAVAAAVLLVMLPPKPPPRTQNAGETFWQRLKQFDPVGTALMLPGLILLLLALQWGGIEGWTSKRVLACLILGIALLVAFGAWQIWAGENGTVPPRIIRQRSIAAAAVTSLGFGSVLIIVTFYVPIWYQAIQGLTAVDAGIRMMGYFLSTVVFVIGSGIITSKIGYYTPPLIIGTAIAVVGCGLLTTLRVDTSSATVIGYQVLTGAGLGLSLIQTVNAAQTVLSREDIPVGITLINFGNLVGGTIFVSVCQGVLSGTLTTELAKIPGGTIDVHALLGSGATDVRKLLTPDQLPAFLAAYNKGIDNIFYVALAAALLAFVASLFLEGKSVKKAQPQQETVAVV</sequence>
<organism evidence="8 9">
    <name type="scientific">Apiospora rasikravindrae</name>
    <dbReference type="NCBI Taxonomy" id="990691"/>
    <lineage>
        <taxon>Eukaryota</taxon>
        <taxon>Fungi</taxon>
        <taxon>Dikarya</taxon>
        <taxon>Ascomycota</taxon>
        <taxon>Pezizomycotina</taxon>
        <taxon>Sordariomycetes</taxon>
        <taxon>Xylariomycetidae</taxon>
        <taxon>Amphisphaeriales</taxon>
        <taxon>Apiosporaceae</taxon>
        <taxon>Apiospora</taxon>
    </lineage>
</organism>
<feature type="region of interest" description="Disordered" evidence="5">
    <location>
        <begin position="1"/>
        <end position="45"/>
    </location>
</feature>
<feature type="transmembrane region" description="Helical" evidence="6">
    <location>
        <begin position="385"/>
        <end position="404"/>
    </location>
</feature>
<feature type="domain" description="Major facilitator superfamily (MFS) profile" evidence="7">
    <location>
        <begin position="57"/>
        <end position="547"/>
    </location>
</feature>
<name>A0ABR1SR67_9PEZI</name>
<feature type="transmembrane region" description="Helical" evidence="6">
    <location>
        <begin position="210"/>
        <end position="231"/>
    </location>
</feature>
<feature type="transmembrane region" description="Helical" evidence="6">
    <location>
        <begin position="524"/>
        <end position="542"/>
    </location>
</feature>
<evidence type="ECO:0000256" key="6">
    <source>
        <dbReference type="SAM" id="Phobius"/>
    </source>
</evidence>
<dbReference type="PRINTS" id="PR01036">
    <property type="entry name" value="TCRTETB"/>
</dbReference>
<evidence type="ECO:0000256" key="4">
    <source>
        <dbReference type="ARBA" id="ARBA00023136"/>
    </source>
</evidence>
<proteinExistence type="predicted"/>
<dbReference type="InterPro" id="IPR036259">
    <property type="entry name" value="MFS_trans_sf"/>
</dbReference>
<evidence type="ECO:0000256" key="3">
    <source>
        <dbReference type="ARBA" id="ARBA00022989"/>
    </source>
</evidence>
<evidence type="ECO:0000313" key="8">
    <source>
        <dbReference type="EMBL" id="KAK8036215.1"/>
    </source>
</evidence>
<evidence type="ECO:0000259" key="7">
    <source>
        <dbReference type="PROSITE" id="PS50850"/>
    </source>
</evidence>
<feature type="compositionally biased region" description="Polar residues" evidence="5">
    <location>
        <begin position="1"/>
        <end position="12"/>
    </location>
</feature>
<dbReference type="CDD" id="cd17502">
    <property type="entry name" value="MFS_Azr1_MDR_like"/>
    <property type="match status" value="1"/>
</dbReference>
<dbReference type="Proteomes" id="UP001444661">
    <property type="component" value="Unassembled WGS sequence"/>
</dbReference>
<dbReference type="PANTHER" id="PTHR23501:SF153">
    <property type="entry name" value="AFLATOXIN EFFLUX PUMP, PUTATIVE-RELATED"/>
    <property type="match status" value="1"/>
</dbReference>
<dbReference type="PANTHER" id="PTHR23501">
    <property type="entry name" value="MAJOR FACILITATOR SUPERFAMILY"/>
    <property type="match status" value="1"/>
</dbReference>
<feature type="transmembrane region" description="Helical" evidence="6">
    <location>
        <begin position="252"/>
        <end position="271"/>
    </location>
</feature>
<feature type="transmembrane region" description="Helical" evidence="6">
    <location>
        <begin position="121"/>
        <end position="140"/>
    </location>
</feature>
<protein>
    <submittedName>
        <fullName evidence="8">Major facilitator superfamily transporter</fullName>
    </submittedName>
</protein>
<keyword evidence="2 6" id="KW-0812">Transmembrane</keyword>
<keyword evidence="3 6" id="KW-1133">Transmembrane helix</keyword>
<feature type="transmembrane region" description="Helical" evidence="6">
    <location>
        <begin position="449"/>
        <end position="472"/>
    </location>
</feature>
<dbReference type="InterPro" id="IPR011701">
    <property type="entry name" value="MFS"/>
</dbReference>
<evidence type="ECO:0000256" key="5">
    <source>
        <dbReference type="SAM" id="MobiDB-lite"/>
    </source>
</evidence>
<comment type="subcellular location">
    <subcellularLocation>
        <location evidence="1">Membrane</location>
        <topology evidence="1">Multi-pass membrane protein</topology>
    </subcellularLocation>
</comment>
<feature type="transmembrane region" description="Helical" evidence="6">
    <location>
        <begin position="358"/>
        <end position="378"/>
    </location>
</feature>
<accession>A0ABR1SR67</accession>
<comment type="caution">
    <text evidence="8">The sequence shown here is derived from an EMBL/GenBank/DDBJ whole genome shotgun (WGS) entry which is preliminary data.</text>
</comment>
<dbReference type="Pfam" id="PF07690">
    <property type="entry name" value="MFS_1"/>
    <property type="match status" value="1"/>
</dbReference>
<feature type="transmembrane region" description="Helical" evidence="6">
    <location>
        <begin position="183"/>
        <end position="204"/>
    </location>
</feature>
<keyword evidence="4 6" id="KW-0472">Membrane</keyword>
<keyword evidence="9" id="KW-1185">Reference proteome</keyword>
<dbReference type="EMBL" id="JAQQWK010000008">
    <property type="protein sequence ID" value="KAK8036215.1"/>
    <property type="molecule type" value="Genomic_DNA"/>
</dbReference>
<feature type="transmembrane region" description="Helical" evidence="6">
    <location>
        <begin position="53"/>
        <end position="70"/>
    </location>
</feature>
<dbReference type="Gene3D" id="1.20.1720.10">
    <property type="entry name" value="Multidrug resistance protein D"/>
    <property type="match status" value="1"/>
</dbReference>
<evidence type="ECO:0000256" key="1">
    <source>
        <dbReference type="ARBA" id="ARBA00004141"/>
    </source>
</evidence>
<reference evidence="8 9" key="1">
    <citation type="submission" date="2023-01" db="EMBL/GenBank/DDBJ databases">
        <title>Analysis of 21 Apiospora genomes using comparative genomics revels a genus with tremendous synthesis potential of carbohydrate active enzymes and secondary metabolites.</title>
        <authorList>
            <person name="Sorensen T."/>
        </authorList>
    </citation>
    <scope>NUCLEOTIDE SEQUENCE [LARGE SCALE GENOMIC DNA]</scope>
    <source>
        <strain evidence="8 9">CBS 33761</strain>
    </source>
</reference>
<dbReference type="Gene3D" id="1.20.1250.20">
    <property type="entry name" value="MFS general substrate transporter like domains"/>
    <property type="match status" value="1"/>
</dbReference>
<evidence type="ECO:0000256" key="2">
    <source>
        <dbReference type="ARBA" id="ARBA00022692"/>
    </source>
</evidence>
<gene>
    <name evidence="8" type="ORF">PG993_008829</name>
</gene>
<dbReference type="SUPFAM" id="SSF103473">
    <property type="entry name" value="MFS general substrate transporter"/>
    <property type="match status" value="1"/>
</dbReference>
<dbReference type="InterPro" id="IPR020846">
    <property type="entry name" value="MFS_dom"/>
</dbReference>
<feature type="transmembrane region" description="Helical" evidence="6">
    <location>
        <begin position="283"/>
        <end position="301"/>
    </location>
</feature>
<feature type="transmembrane region" description="Helical" evidence="6">
    <location>
        <begin position="416"/>
        <end position="437"/>
    </location>
</feature>
<feature type="transmembrane region" description="Helical" evidence="6">
    <location>
        <begin position="321"/>
        <end position="346"/>
    </location>
</feature>
<evidence type="ECO:0000313" key="9">
    <source>
        <dbReference type="Proteomes" id="UP001444661"/>
    </source>
</evidence>
<dbReference type="PROSITE" id="PS50850">
    <property type="entry name" value="MFS"/>
    <property type="match status" value="1"/>
</dbReference>